<organism evidence="2 3">
    <name type="scientific">Caerostris extrusa</name>
    <name type="common">Bark spider</name>
    <name type="synonym">Caerostris bankana</name>
    <dbReference type="NCBI Taxonomy" id="172846"/>
    <lineage>
        <taxon>Eukaryota</taxon>
        <taxon>Metazoa</taxon>
        <taxon>Ecdysozoa</taxon>
        <taxon>Arthropoda</taxon>
        <taxon>Chelicerata</taxon>
        <taxon>Arachnida</taxon>
        <taxon>Araneae</taxon>
        <taxon>Araneomorphae</taxon>
        <taxon>Entelegynae</taxon>
        <taxon>Araneoidea</taxon>
        <taxon>Araneidae</taxon>
        <taxon>Caerostris</taxon>
    </lineage>
</organism>
<proteinExistence type="predicted"/>
<comment type="caution">
    <text evidence="2">The sequence shown here is derived from an EMBL/GenBank/DDBJ whole genome shotgun (WGS) entry which is preliminary data.</text>
</comment>
<evidence type="ECO:0000313" key="2">
    <source>
        <dbReference type="EMBL" id="GIY97344.1"/>
    </source>
</evidence>
<dbReference type="Proteomes" id="UP001054945">
    <property type="component" value="Unassembled WGS sequence"/>
</dbReference>
<keyword evidence="3" id="KW-1185">Reference proteome</keyword>
<evidence type="ECO:0000256" key="1">
    <source>
        <dbReference type="SAM" id="MobiDB-lite"/>
    </source>
</evidence>
<gene>
    <name evidence="2" type="ORF">CEXT_261991</name>
</gene>
<protein>
    <submittedName>
        <fullName evidence="2">Uncharacterized protein</fullName>
    </submittedName>
</protein>
<dbReference type="EMBL" id="BPLR01000772">
    <property type="protein sequence ID" value="GIY97344.1"/>
    <property type="molecule type" value="Genomic_DNA"/>
</dbReference>
<name>A0AAV4XRI8_CAEEX</name>
<sequence length="232" mass="25754">MHFAAGGNRLHNNHNTVPRSWDYYLTSPDTASRNRLLNNRNSVPALGTTHVKSPDTAGRNRLLHNRNTVPTLGNTYATSPDTEGELLSMSETSDKKNLRNSHRMSNKTPVLMDEKDELACLCKTGGFKGSLTAAIFTLIRLISTQDALWPVVTSQNFSTTSRNRLLNNRNTVPALGTIYVTSPDRAGRNRLLNNRNTVPTLGNTYATSPDRAGELLKACPKRQTRENLRNSH</sequence>
<accession>A0AAV4XRI8</accession>
<evidence type="ECO:0000313" key="3">
    <source>
        <dbReference type="Proteomes" id="UP001054945"/>
    </source>
</evidence>
<dbReference type="AlphaFoldDB" id="A0AAV4XRI8"/>
<reference evidence="2 3" key="1">
    <citation type="submission" date="2021-06" db="EMBL/GenBank/DDBJ databases">
        <title>Caerostris extrusa draft genome.</title>
        <authorList>
            <person name="Kono N."/>
            <person name="Arakawa K."/>
        </authorList>
    </citation>
    <scope>NUCLEOTIDE SEQUENCE [LARGE SCALE GENOMIC DNA]</scope>
</reference>
<feature type="region of interest" description="Disordered" evidence="1">
    <location>
        <begin position="1"/>
        <end position="20"/>
    </location>
</feature>